<evidence type="ECO:0000259" key="5">
    <source>
        <dbReference type="PROSITE" id="PS01124"/>
    </source>
</evidence>
<dbReference type="AlphaFoldDB" id="A0A856MMJ8"/>
<keyword evidence="3" id="KW-0804">Transcription</keyword>
<dbReference type="SUPFAM" id="SSF46689">
    <property type="entry name" value="Homeodomain-like"/>
    <property type="match status" value="2"/>
</dbReference>
<keyword evidence="8" id="KW-1185">Reference proteome</keyword>
<dbReference type="Pfam" id="PF00072">
    <property type="entry name" value="Response_reg"/>
    <property type="match status" value="1"/>
</dbReference>
<dbReference type="PROSITE" id="PS50110">
    <property type="entry name" value="RESPONSE_REGULATORY"/>
    <property type="match status" value="1"/>
</dbReference>
<dbReference type="GO" id="GO:0043565">
    <property type="term" value="F:sequence-specific DNA binding"/>
    <property type="evidence" value="ECO:0007669"/>
    <property type="project" value="InterPro"/>
</dbReference>
<evidence type="ECO:0000313" key="8">
    <source>
        <dbReference type="Proteomes" id="UP000503129"/>
    </source>
</evidence>
<feature type="domain" description="HTH araC/xylS-type" evidence="5">
    <location>
        <begin position="161"/>
        <end position="259"/>
    </location>
</feature>
<dbReference type="GO" id="GO:0003700">
    <property type="term" value="F:DNA-binding transcription factor activity"/>
    <property type="evidence" value="ECO:0007669"/>
    <property type="project" value="InterPro"/>
</dbReference>
<protein>
    <submittedName>
        <fullName evidence="7">Response regulator</fullName>
    </submittedName>
</protein>
<dbReference type="EMBL" id="CP030119">
    <property type="protein sequence ID" value="QDL12665.1"/>
    <property type="molecule type" value="Genomic_DNA"/>
</dbReference>
<dbReference type="Gene3D" id="1.10.10.60">
    <property type="entry name" value="Homeodomain-like"/>
    <property type="match status" value="2"/>
</dbReference>
<dbReference type="GO" id="GO:0000160">
    <property type="term" value="P:phosphorelay signal transduction system"/>
    <property type="evidence" value="ECO:0007669"/>
    <property type="project" value="InterPro"/>
</dbReference>
<organism evidence="7 8">
    <name type="scientific">Brasilonema sennae CENA114</name>
    <dbReference type="NCBI Taxonomy" id="415709"/>
    <lineage>
        <taxon>Bacteria</taxon>
        <taxon>Bacillati</taxon>
        <taxon>Cyanobacteriota</taxon>
        <taxon>Cyanophyceae</taxon>
        <taxon>Nostocales</taxon>
        <taxon>Scytonemataceae</taxon>
        <taxon>Brasilonema</taxon>
        <taxon>Bromeliae group (in: Brasilonema)</taxon>
    </lineage>
</organism>
<dbReference type="SMART" id="SM00448">
    <property type="entry name" value="REC"/>
    <property type="match status" value="1"/>
</dbReference>
<comment type="caution">
    <text evidence="4">Lacks conserved residue(s) required for the propagation of feature annotation.</text>
</comment>
<gene>
    <name evidence="7" type="ORF">DP114_33480</name>
</gene>
<dbReference type="PANTHER" id="PTHR43280">
    <property type="entry name" value="ARAC-FAMILY TRANSCRIPTIONAL REGULATOR"/>
    <property type="match status" value="1"/>
</dbReference>
<dbReference type="InterPro" id="IPR018062">
    <property type="entry name" value="HTH_AraC-typ_CS"/>
</dbReference>
<dbReference type="PROSITE" id="PS00041">
    <property type="entry name" value="HTH_ARAC_FAMILY_1"/>
    <property type="match status" value="1"/>
</dbReference>
<evidence type="ECO:0000256" key="2">
    <source>
        <dbReference type="ARBA" id="ARBA00023125"/>
    </source>
</evidence>
<sequence length="272" mass="30426">MTKILVIENVAATRNFFLEGIKAKGFQTIGADNGVIGVHLAQKELPDLIISAIMLPKLDGYSLLRVLRQNPTTAIIPLIFVTAKATRDDIRKGMELGVDDYLTKPCTVDELLKAIAARLKRQATLQQCYSAQCQLIAEPLSADIKKSSDPKSVFLSNPKLSEVFRFIETNFHRAITLADVAQAVGYSPAYLTNLMRRQTGQTVQSWIIQRRIEAAHSLLLETSESVEEIAAKVGYKCPVNFFRQFRQHYGTTPHAWRKECRSYIALSSLSPE</sequence>
<dbReference type="Pfam" id="PF12833">
    <property type="entry name" value="HTH_18"/>
    <property type="match status" value="1"/>
</dbReference>
<dbReference type="InterPro" id="IPR018060">
    <property type="entry name" value="HTH_AraC"/>
</dbReference>
<keyword evidence="2" id="KW-0238">DNA-binding</keyword>
<dbReference type="Gene3D" id="3.40.50.2300">
    <property type="match status" value="1"/>
</dbReference>
<dbReference type="InterPro" id="IPR011006">
    <property type="entry name" value="CheY-like_superfamily"/>
</dbReference>
<evidence type="ECO:0000256" key="3">
    <source>
        <dbReference type="ARBA" id="ARBA00023163"/>
    </source>
</evidence>
<dbReference type="SUPFAM" id="SSF52172">
    <property type="entry name" value="CheY-like"/>
    <property type="match status" value="1"/>
</dbReference>
<feature type="domain" description="Response regulatory" evidence="6">
    <location>
        <begin position="3"/>
        <end position="119"/>
    </location>
</feature>
<dbReference type="InterPro" id="IPR009057">
    <property type="entry name" value="Homeodomain-like_sf"/>
</dbReference>
<name>A0A856MMJ8_9CYAN</name>
<evidence type="ECO:0000313" key="7">
    <source>
        <dbReference type="EMBL" id="QDL12665.1"/>
    </source>
</evidence>
<keyword evidence="1" id="KW-0805">Transcription regulation</keyword>
<dbReference type="SMART" id="SM00342">
    <property type="entry name" value="HTH_ARAC"/>
    <property type="match status" value="1"/>
</dbReference>
<dbReference type="KEGG" id="bsen:DP114_33480"/>
<dbReference type="RefSeq" id="WP_169264156.1">
    <property type="nucleotide sequence ID" value="NZ_CAWOXK010000002.1"/>
</dbReference>
<evidence type="ECO:0000259" key="6">
    <source>
        <dbReference type="PROSITE" id="PS50110"/>
    </source>
</evidence>
<keyword evidence="7" id="KW-0614">Plasmid</keyword>
<accession>A0A856MMJ8</accession>
<dbReference type="Proteomes" id="UP000503129">
    <property type="component" value="Plasmid pBOCT1"/>
</dbReference>
<evidence type="ECO:0000256" key="4">
    <source>
        <dbReference type="PROSITE-ProRule" id="PRU00169"/>
    </source>
</evidence>
<dbReference type="PROSITE" id="PS01124">
    <property type="entry name" value="HTH_ARAC_FAMILY_2"/>
    <property type="match status" value="1"/>
</dbReference>
<geneLocation type="plasmid" evidence="8">
    <name>pboct1</name>
</geneLocation>
<evidence type="ECO:0000256" key="1">
    <source>
        <dbReference type="ARBA" id="ARBA00023015"/>
    </source>
</evidence>
<dbReference type="InterPro" id="IPR001789">
    <property type="entry name" value="Sig_transdc_resp-reg_receiver"/>
</dbReference>
<proteinExistence type="predicted"/>
<reference evidence="7 8" key="1">
    <citation type="submission" date="2018-06" db="EMBL/GenBank/DDBJ databases">
        <title>Comparative genomics of Brasilonema spp. strains.</title>
        <authorList>
            <person name="Alvarenga D.O."/>
            <person name="Fiore M.F."/>
            <person name="Varani A.M."/>
        </authorList>
    </citation>
    <scope>NUCLEOTIDE SEQUENCE [LARGE SCALE GENOMIC DNA]</scope>
    <source>
        <strain evidence="7 8">CENA114</strain>
        <plasmid evidence="8">pboct1</plasmid>
    </source>
</reference>
<dbReference type="PANTHER" id="PTHR43280:SF2">
    <property type="entry name" value="HTH-TYPE TRANSCRIPTIONAL REGULATOR EXSA"/>
    <property type="match status" value="1"/>
</dbReference>